<feature type="transmembrane region" description="Helical" evidence="6">
    <location>
        <begin position="14"/>
        <end position="32"/>
    </location>
</feature>
<keyword evidence="5 6" id="KW-0472">Membrane</keyword>
<reference evidence="7" key="1">
    <citation type="submission" date="2016-08" db="EMBL/GenBank/DDBJ databases">
        <title>Complete Genome Seqeunce of Paenibacillus sp. BIHB 4019 from tea rhizoplane.</title>
        <authorList>
            <person name="Thakur R."/>
            <person name="Swarnkar M.K."/>
            <person name="Gulati A."/>
        </authorList>
    </citation>
    <scope>NUCLEOTIDE SEQUENCE [LARGE SCALE GENOMIC DNA]</scope>
    <source>
        <strain evidence="7">BIHB4019</strain>
    </source>
</reference>
<name>A0A1B2DQB4_9BACL</name>
<evidence type="ECO:0000256" key="3">
    <source>
        <dbReference type="ARBA" id="ARBA00022692"/>
    </source>
</evidence>
<evidence type="ECO:0000256" key="6">
    <source>
        <dbReference type="RuleBase" id="RU004379"/>
    </source>
</evidence>
<evidence type="ECO:0000256" key="2">
    <source>
        <dbReference type="ARBA" id="ARBA00010350"/>
    </source>
</evidence>
<keyword evidence="4 6" id="KW-1133">Transmembrane helix</keyword>
<dbReference type="PANTHER" id="PTHR23291:SF50">
    <property type="entry name" value="PROTEIN LIFEGUARD 4"/>
    <property type="match status" value="1"/>
</dbReference>
<feature type="transmembrane region" description="Helical" evidence="6">
    <location>
        <begin position="183"/>
        <end position="205"/>
    </location>
</feature>
<feature type="transmembrane region" description="Helical" evidence="6">
    <location>
        <begin position="38"/>
        <end position="57"/>
    </location>
</feature>
<dbReference type="PANTHER" id="PTHR23291">
    <property type="entry name" value="BAX INHIBITOR-RELATED"/>
    <property type="match status" value="1"/>
</dbReference>
<gene>
    <name evidence="7" type="ORF">BBD42_27850</name>
</gene>
<evidence type="ECO:0000256" key="4">
    <source>
        <dbReference type="ARBA" id="ARBA00022989"/>
    </source>
</evidence>
<dbReference type="RefSeq" id="WP_099520853.1">
    <property type="nucleotide sequence ID" value="NZ_CP016808.1"/>
</dbReference>
<dbReference type="CDD" id="cd10432">
    <property type="entry name" value="BI-1-like_bacterial"/>
    <property type="match status" value="1"/>
</dbReference>
<keyword evidence="3 6" id="KW-0812">Transmembrane</keyword>
<feature type="transmembrane region" description="Helical" evidence="6">
    <location>
        <begin position="126"/>
        <end position="146"/>
    </location>
</feature>
<evidence type="ECO:0008006" key="8">
    <source>
        <dbReference type="Google" id="ProtNLM"/>
    </source>
</evidence>
<protein>
    <recommendedName>
        <fullName evidence="8">BAX inhibitor protein</fullName>
    </recommendedName>
</protein>
<evidence type="ECO:0000313" key="7">
    <source>
        <dbReference type="EMBL" id="ANY69889.1"/>
    </source>
</evidence>
<sequence>MDTIRSSQLLLPKVFRVLFLSLLVSLVGFLIGQAVPPVLAMPLYIVEIGLLIALLFLRKKKSIGYTLMYSFMFVSGLTMYFVIVSYISMLGASLVLQGLGVAILAFGGTALYAIKSKQDFSFLGGFLFASTIVLVLMTLVGLFLPYSGTTELMVSGFGILIFIGWTLFDFSRLTRQGFSDEDIPMIVVSIYLDFVNLFLFILRFLGASRD</sequence>
<dbReference type="AlphaFoldDB" id="A0A1B2DQB4"/>
<comment type="subcellular location">
    <subcellularLocation>
        <location evidence="1">Membrane</location>
        <topology evidence="1">Multi-pass membrane protein</topology>
    </subcellularLocation>
</comment>
<feature type="transmembrane region" description="Helical" evidence="6">
    <location>
        <begin position="94"/>
        <end position="114"/>
    </location>
</feature>
<feature type="transmembrane region" description="Helical" evidence="6">
    <location>
        <begin position="69"/>
        <end position="88"/>
    </location>
</feature>
<dbReference type="EMBL" id="CP016808">
    <property type="protein sequence ID" value="ANY69889.1"/>
    <property type="molecule type" value="Genomic_DNA"/>
</dbReference>
<evidence type="ECO:0000256" key="1">
    <source>
        <dbReference type="ARBA" id="ARBA00004141"/>
    </source>
</evidence>
<feature type="transmembrane region" description="Helical" evidence="6">
    <location>
        <begin position="152"/>
        <end position="171"/>
    </location>
</feature>
<evidence type="ECO:0000256" key="5">
    <source>
        <dbReference type="ARBA" id="ARBA00023136"/>
    </source>
</evidence>
<accession>A0A1B2DQB4</accession>
<dbReference type="Pfam" id="PF01027">
    <property type="entry name" value="Bax1-I"/>
    <property type="match status" value="1"/>
</dbReference>
<organism evidence="7">
    <name type="scientific">Paenibacillus sp. BIHB 4019</name>
    <dbReference type="NCBI Taxonomy" id="1870819"/>
    <lineage>
        <taxon>Bacteria</taxon>
        <taxon>Bacillati</taxon>
        <taxon>Bacillota</taxon>
        <taxon>Bacilli</taxon>
        <taxon>Bacillales</taxon>
        <taxon>Paenibacillaceae</taxon>
        <taxon>Paenibacillus</taxon>
    </lineage>
</organism>
<proteinExistence type="inferred from homology"/>
<dbReference type="GO" id="GO:0005886">
    <property type="term" value="C:plasma membrane"/>
    <property type="evidence" value="ECO:0007669"/>
    <property type="project" value="TreeGrafter"/>
</dbReference>
<comment type="similarity">
    <text evidence="2 6">Belongs to the BI1 family.</text>
</comment>
<dbReference type="InterPro" id="IPR006214">
    <property type="entry name" value="Bax_inhibitor_1-related"/>
</dbReference>